<evidence type="ECO:0000313" key="2">
    <source>
        <dbReference type="EMBL" id="CAD7689836.1"/>
    </source>
</evidence>
<feature type="region of interest" description="Disordered" evidence="1">
    <location>
        <begin position="1"/>
        <end position="22"/>
    </location>
</feature>
<reference evidence="2" key="1">
    <citation type="submission" date="2020-12" db="EMBL/GenBank/DDBJ databases">
        <authorList>
            <consortium name="Molecular Ecology Group"/>
        </authorList>
    </citation>
    <scope>NUCLEOTIDE SEQUENCE</scope>
    <source>
        <strain evidence="2">TBG_1078</strain>
    </source>
</reference>
<dbReference type="Proteomes" id="UP000645828">
    <property type="component" value="Unassembled WGS sequence"/>
</dbReference>
<protein>
    <submittedName>
        <fullName evidence="2">(raccoon dog) hypothetical protein</fullName>
    </submittedName>
</protein>
<keyword evidence="3" id="KW-1185">Reference proteome</keyword>
<sequence length="59" mass="6015">MQRQGGGAWSQGPDARPPQPSPAQLGLTCCLPWVSGCSGCGAASPWQPADSVTTVLSIF</sequence>
<proteinExistence type="predicted"/>
<comment type="caution">
    <text evidence="2">The sequence shown here is derived from an EMBL/GenBank/DDBJ whole genome shotgun (WGS) entry which is preliminary data.</text>
</comment>
<dbReference type="AlphaFoldDB" id="A0A811ZMG2"/>
<organism evidence="2 3">
    <name type="scientific">Nyctereutes procyonoides</name>
    <name type="common">Raccoon dog</name>
    <name type="synonym">Canis procyonoides</name>
    <dbReference type="NCBI Taxonomy" id="34880"/>
    <lineage>
        <taxon>Eukaryota</taxon>
        <taxon>Metazoa</taxon>
        <taxon>Chordata</taxon>
        <taxon>Craniata</taxon>
        <taxon>Vertebrata</taxon>
        <taxon>Euteleostomi</taxon>
        <taxon>Mammalia</taxon>
        <taxon>Eutheria</taxon>
        <taxon>Laurasiatheria</taxon>
        <taxon>Carnivora</taxon>
        <taxon>Caniformia</taxon>
        <taxon>Canidae</taxon>
        <taxon>Nyctereutes</taxon>
    </lineage>
</organism>
<evidence type="ECO:0000256" key="1">
    <source>
        <dbReference type="SAM" id="MobiDB-lite"/>
    </source>
</evidence>
<dbReference type="EMBL" id="CAJHUB010000769">
    <property type="protein sequence ID" value="CAD7689836.1"/>
    <property type="molecule type" value="Genomic_DNA"/>
</dbReference>
<accession>A0A811ZMG2</accession>
<gene>
    <name evidence="2" type="ORF">NYPRO_LOCUS22630</name>
</gene>
<evidence type="ECO:0000313" key="3">
    <source>
        <dbReference type="Proteomes" id="UP000645828"/>
    </source>
</evidence>
<name>A0A811ZMG2_NYCPR</name>